<comment type="caution">
    <text evidence="3">The sequence shown here is derived from an EMBL/GenBank/DDBJ whole genome shotgun (WGS) entry which is preliminary data.</text>
</comment>
<keyword evidence="4" id="KW-1185">Reference proteome</keyword>
<feature type="domain" description="NADP-dependent oxidoreductase" evidence="2">
    <location>
        <begin position="239"/>
        <end position="350"/>
    </location>
</feature>
<organism evidence="3 4">
    <name type="scientific">Helicostylum pulchrum</name>
    <dbReference type="NCBI Taxonomy" id="562976"/>
    <lineage>
        <taxon>Eukaryota</taxon>
        <taxon>Fungi</taxon>
        <taxon>Fungi incertae sedis</taxon>
        <taxon>Mucoromycota</taxon>
        <taxon>Mucoromycotina</taxon>
        <taxon>Mucoromycetes</taxon>
        <taxon>Mucorales</taxon>
        <taxon>Mucorineae</taxon>
        <taxon>Mucoraceae</taxon>
        <taxon>Helicostylum</taxon>
    </lineage>
</organism>
<sequence>MSATLNINSRPQSFVYPHFHDTQSTRRTNKESEIDKSVYHLLSLYLNADSLDKINPTTNNTLLSKPLKHTSPYWRTKSARNTISKRNWLGEEETYNQQELLLERNTIKNSTTSTRALDENVTKTIKTKSVSFNETVIVISQDVKSCSRLKHADLLLDQQNTEEDDELLFVDALEIAYLYNLVWGWVPEDKKGAKDAFDKAFELAEVYGDGESEREICEAFPWHRIKFLTRLYVLFPKSQLCHDLGVAILAYSPIGMGLLTGKYNAYGPFPERHEKLFSSLDTTQLSSLLQVLKTMSEKYRVPQSTIALNWCIVKGTIPLGGVRTGIQMKQNALALGFRLADEDINALDKFAFLGTNNKEWQHG</sequence>
<evidence type="ECO:0000256" key="1">
    <source>
        <dbReference type="ARBA" id="ARBA00023002"/>
    </source>
</evidence>
<dbReference type="SUPFAM" id="SSF51430">
    <property type="entry name" value="NAD(P)-linked oxidoreductase"/>
    <property type="match status" value="1"/>
</dbReference>
<reference evidence="3 4" key="1">
    <citation type="submission" date="2024-04" db="EMBL/GenBank/DDBJ databases">
        <title>genome sequences of Mucor flavus KT1a and Helicostylum pulchrum KT1b strains isolation_sourced from the surface of a dry-aged beef.</title>
        <authorList>
            <person name="Toyotome T."/>
            <person name="Hosono M."/>
            <person name="Torimaru M."/>
            <person name="Fukuda K."/>
            <person name="Mikami N."/>
        </authorList>
    </citation>
    <scope>NUCLEOTIDE SEQUENCE [LARGE SCALE GENOMIC DNA]</scope>
    <source>
        <strain evidence="3 4">KT1b</strain>
    </source>
</reference>
<evidence type="ECO:0000313" key="4">
    <source>
        <dbReference type="Proteomes" id="UP001476247"/>
    </source>
</evidence>
<dbReference type="Proteomes" id="UP001476247">
    <property type="component" value="Unassembled WGS sequence"/>
</dbReference>
<evidence type="ECO:0000259" key="2">
    <source>
        <dbReference type="Pfam" id="PF00248"/>
    </source>
</evidence>
<dbReference type="PANTHER" id="PTHR43364">
    <property type="entry name" value="NADH-SPECIFIC METHYLGLYOXAL REDUCTASE-RELATED"/>
    <property type="match status" value="1"/>
</dbReference>
<gene>
    <name evidence="3" type="ORF">HPULCUR_000892</name>
</gene>
<dbReference type="Pfam" id="PF00248">
    <property type="entry name" value="Aldo_ket_red"/>
    <property type="match status" value="1"/>
</dbReference>
<keyword evidence="1" id="KW-0560">Oxidoreductase</keyword>
<dbReference type="InterPro" id="IPR023210">
    <property type="entry name" value="NADP_OxRdtase_dom"/>
</dbReference>
<name>A0ABP9XL52_9FUNG</name>
<accession>A0ABP9XL52</accession>
<dbReference type="InterPro" id="IPR050523">
    <property type="entry name" value="AKR_Detox_Biosynth"/>
</dbReference>
<dbReference type="EMBL" id="BAABUJ010000005">
    <property type="protein sequence ID" value="GAA5795534.1"/>
    <property type="molecule type" value="Genomic_DNA"/>
</dbReference>
<proteinExistence type="predicted"/>
<dbReference type="Gene3D" id="3.20.20.100">
    <property type="entry name" value="NADP-dependent oxidoreductase domain"/>
    <property type="match status" value="1"/>
</dbReference>
<protein>
    <recommendedName>
        <fullName evidence="2">NADP-dependent oxidoreductase domain-containing protein</fullName>
    </recommendedName>
</protein>
<evidence type="ECO:0000313" key="3">
    <source>
        <dbReference type="EMBL" id="GAA5795534.1"/>
    </source>
</evidence>
<dbReference type="PANTHER" id="PTHR43364:SF4">
    <property type="entry name" value="NAD(P)-LINKED OXIDOREDUCTASE SUPERFAMILY PROTEIN"/>
    <property type="match status" value="1"/>
</dbReference>
<dbReference type="InterPro" id="IPR036812">
    <property type="entry name" value="NAD(P)_OxRdtase_dom_sf"/>
</dbReference>